<evidence type="ECO:0000259" key="1">
    <source>
        <dbReference type="Pfam" id="PF13566"/>
    </source>
</evidence>
<dbReference type="STRING" id="1297750.SAMN05444405_104198"/>
<organism evidence="2 3">
    <name type="scientific">Bacteroides luti</name>
    <dbReference type="NCBI Taxonomy" id="1297750"/>
    <lineage>
        <taxon>Bacteria</taxon>
        <taxon>Pseudomonadati</taxon>
        <taxon>Bacteroidota</taxon>
        <taxon>Bacteroidia</taxon>
        <taxon>Bacteroidales</taxon>
        <taxon>Bacteroidaceae</taxon>
        <taxon>Bacteroides</taxon>
    </lineage>
</organism>
<sequence length="107" mass="13356">MYNVLSLVVSHFQDRFADQKWLIYDLKREYGYYYDLSTVTEVRFEEKESHLLTGMLSEDLMMHDEKLFQQMWKEYFKSIAIKERINPRLHRQHLPVRFWKYLTEKQK</sequence>
<name>A0A1M4Y2X4_9BACE</name>
<keyword evidence="3" id="KW-1185">Reference proteome</keyword>
<reference evidence="2 3" key="1">
    <citation type="submission" date="2016-11" db="EMBL/GenBank/DDBJ databases">
        <authorList>
            <person name="Jaros S."/>
            <person name="Januszkiewicz K."/>
            <person name="Wedrychowicz H."/>
        </authorList>
    </citation>
    <scope>NUCLEOTIDE SEQUENCE [LARGE SCALE GENOMIC DNA]</scope>
    <source>
        <strain evidence="2 3">DSM 26991</strain>
    </source>
</reference>
<dbReference type="EMBL" id="FQTV01000004">
    <property type="protein sequence ID" value="SHF00038.1"/>
    <property type="molecule type" value="Genomic_DNA"/>
</dbReference>
<dbReference type="InterPro" id="IPR023875">
    <property type="entry name" value="DNA_repair_put"/>
</dbReference>
<dbReference type="Proteomes" id="UP000184509">
    <property type="component" value="Unassembled WGS sequence"/>
</dbReference>
<evidence type="ECO:0000313" key="2">
    <source>
        <dbReference type="EMBL" id="SHF00038.1"/>
    </source>
</evidence>
<dbReference type="Pfam" id="PF13566">
    <property type="entry name" value="DUF4130"/>
    <property type="match status" value="1"/>
</dbReference>
<dbReference type="AlphaFoldDB" id="A0A1M4Y2X4"/>
<dbReference type="NCBIfam" id="TIGR03915">
    <property type="entry name" value="SAM_7_link_chp"/>
    <property type="match status" value="1"/>
</dbReference>
<evidence type="ECO:0000313" key="3">
    <source>
        <dbReference type="Proteomes" id="UP000184509"/>
    </source>
</evidence>
<proteinExistence type="predicted"/>
<accession>A0A1M4Y2X4</accession>
<dbReference type="InterPro" id="IPR025404">
    <property type="entry name" value="DUF4130"/>
</dbReference>
<feature type="domain" description="DUF4130" evidence="1">
    <location>
        <begin position="2"/>
        <end position="104"/>
    </location>
</feature>
<gene>
    <name evidence="2" type="ORF">SAMN05444405_104198</name>
</gene>
<protein>
    <submittedName>
        <fullName evidence="2">Probable DNA metabolism protein</fullName>
    </submittedName>
</protein>